<name>A0ABN0UM98_9PSEU</name>
<evidence type="ECO:0000256" key="1">
    <source>
        <dbReference type="SAM" id="Phobius"/>
    </source>
</evidence>
<keyword evidence="1" id="KW-0812">Transmembrane</keyword>
<sequence>MPVGAAGVAAVWSLWAVSVPGSNFMAFVLSLSAWMVVAGMTVGLAIIGLIGLPAPRWRTSVRLWPLALVPVVAAVTFAVAGSVQGVMFDLHRGRLEALVAEAAEQPDRRVEDRWVGIYTISYIAGDQGCTLLALEDAGALFASTGFAHCPGSRPKDATGDGYRYKPIDGPWYEYTLVW</sequence>
<evidence type="ECO:0000313" key="3">
    <source>
        <dbReference type="Proteomes" id="UP001500416"/>
    </source>
</evidence>
<accession>A0ABN0UM98</accession>
<keyword evidence="3" id="KW-1185">Reference proteome</keyword>
<feature type="transmembrane region" description="Helical" evidence="1">
    <location>
        <begin position="63"/>
        <end position="83"/>
    </location>
</feature>
<dbReference type="Proteomes" id="UP001500416">
    <property type="component" value="Unassembled WGS sequence"/>
</dbReference>
<gene>
    <name evidence="2" type="ORF">GCM10010492_65230</name>
</gene>
<keyword evidence="1" id="KW-0472">Membrane</keyword>
<protein>
    <submittedName>
        <fullName evidence="2">Uncharacterized protein</fullName>
    </submittedName>
</protein>
<reference evidence="2 3" key="1">
    <citation type="journal article" date="2019" name="Int. J. Syst. Evol. Microbiol.">
        <title>The Global Catalogue of Microorganisms (GCM) 10K type strain sequencing project: providing services to taxonomists for standard genome sequencing and annotation.</title>
        <authorList>
            <consortium name="The Broad Institute Genomics Platform"/>
            <consortium name="The Broad Institute Genome Sequencing Center for Infectious Disease"/>
            <person name="Wu L."/>
            <person name="Ma J."/>
        </authorList>
    </citation>
    <scope>NUCLEOTIDE SEQUENCE [LARGE SCALE GENOMIC DNA]</scope>
    <source>
        <strain evidence="2 3">JCM 3380</strain>
    </source>
</reference>
<organism evidence="2 3">
    <name type="scientific">Saccharothrix mutabilis subsp. mutabilis</name>
    <dbReference type="NCBI Taxonomy" id="66855"/>
    <lineage>
        <taxon>Bacteria</taxon>
        <taxon>Bacillati</taxon>
        <taxon>Actinomycetota</taxon>
        <taxon>Actinomycetes</taxon>
        <taxon>Pseudonocardiales</taxon>
        <taxon>Pseudonocardiaceae</taxon>
        <taxon>Saccharothrix</taxon>
    </lineage>
</organism>
<feature type="transmembrane region" description="Helical" evidence="1">
    <location>
        <begin position="26"/>
        <end position="51"/>
    </location>
</feature>
<dbReference type="EMBL" id="BAAABU010000023">
    <property type="protein sequence ID" value="GAA0255360.1"/>
    <property type="molecule type" value="Genomic_DNA"/>
</dbReference>
<comment type="caution">
    <text evidence="2">The sequence shown here is derived from an EMBL/GenBank/DDBJ whole genome shotgun (WGS) entry which is preliminary data.</text>
</comment>
<proteinExistence type="predicted"/>
<evidence type="ECO:0000313" key="2">
    <source>
        <dbReference type="EMBL" id="GAA0255360.1"/>
    </source>
</evidence>
<keyword evidence="1" id="KW-1133">Transmembrane helix</keyword>